<name>A0A8J7R0Q4_9HYPH</name>
<dbReference type="RefSeq" id="WP_209334476.1">
    <property type="nucleotide sequence ID" value="NZ_JAGIYY010000002.1"/>
</dbReference>
<evidence type="ECO:0000313" key="2">
    <source>
        <dbReference type="EMBL" id="MBP0438433.1"/>
    </source>
</evidence>
<sequence length="55" mass="5980">MSMTCDPIANGSAQWNADKEPRWIDEQRLEAVGGHELVVLDNSKGNGSDRAAPIK</sequence>
<dbReference type="AlphaFoldDB" id="A0A8J7R0Q4"/>
<protein>
    <submittedName>
        <fullName evidence="2">Uncharacterized protein</fullName>
    </submittedName>
</protein>
<evidence type="ECO:0000256" key="1">
    <source>
        <dbReference type="SAM" id="MobiDB-lite"/>
    </source>
</evidence>
<dbReference type="EMBL" id="JAGIYY010000002">
    <property type="protein sequence ID" value="MBP0438433.1"/>
    <property type="molecule type" value="Genomic_DNA"/>
</dbReference>
<accession>A0A8J7R0Q4</accession>
<keyword evidence="3" id="KW-1185">Reference proteome</keyword>
<gene>
    <name evidence="2" type="ORF">J5Y06_07210</name>
</gene>
<reference evidence="2" key="1">
    <citation type="submission" date="2021-03" db="EMBL/GenBank/DDBJ databases">
        <title>Genome sequencing and assembly of Tianweitania sediminis.</title>
        <authorList>
            <person name="Chhetri G."/>
        </authorList>
    </citation>
    <scope>NUCLEOTIDE SEQUENCE</scope>
    <source>
        <strain evidence="2">Z8</strain>
    </source>
</reference>
<feature type="region of interest" description="Disordered" evidence="1">
    <location>
        <begin position="1"/>
        <end position="20"/>
    </location>
</feature>
<proteinExistence type="predicted"/>
<dbReference type="Proteomes" id="UP000666240">
    <property type="component" value="Unassembled WGS sequence"/>
</dbReference>
<organism evidence="2 3">
    <name type="scientific">Tianweitania sediminis</name>
    <dbReference type="NCBI Taxonomy" id="1502156"/>
    <lineage>
        <taxon>Bacteria</taxon>
        <taxon>Pseudomonadati</taxon>
        <taxon>Pseudomonadota</taxon>
        <taxon>Alphaproteobacteria</taxon>
        <taxon>Hyphomicrobiales</taxon>
        <taxon>Phyllobacteriaceae</taxon>
        <taxon>Tianweitania</taxon>
    </lineage>
</organism>
<comment type="caution">
    <text evidence="2">The sequence shown here is derived from an EMBL/GenBank/DDBJ whole genome shotgun (WGS) entry which is preliminary data.</text>
</comment>
<evidence type="ECO:0000313" key="3">
    <source>
        <dbReference type="Proteomes" id="UP000666240"/>
    </source>
</evidence>